<dbReference type="AlphaFoldDB" id="A0A2W5VJN8"/>
<dbReference type="Gene3D" id="3.40.50.1820">
    <property type="entry name" value="alpha/beta hydrolase"/>
    <property type="match status" value="1"/>
</dbReference>
<name>A0A2W5VJN8_9CAUL</name>
<organism evidence="2 3">
    <name type="scientific">Caulobacter segnis</name>
    <dbReference type="NCBI Taxonomy" id="88688"/>
    <lineage>
        <taxon>Bacteria</taxon>
        <taxon>Pseudomonadati</taxon>
        <taxon>Pseudomonadota</taxon>
        <taxon>Alphaproteobacteria</taxon>
        <taxon>Caulobacterales</taxon>
        <taxon>Caulobacteraceae</taxon>
        <taxon>Caulobacter</taxon>
    </lineage>
</organism>
<dbReference type="RefSeq" id="WP_304273337.1">
    <property type="nucleotide sequence ID" value="NZ_QFQZ01000003.1"/>
</dbReference>
<evidence type="ECO:0000259" key="1">
    <source>
        <dbReference type="Pfam" id="PF00561"/>
    </source>
</evidence>
<reference evidence="2 3" key="1">
    <citation type="submission" date="2017-08" db="EMBL/GenBank/DDBJ databases">
        <title>Infants hospitalized years apart are colonized by the same room-sourced microbial strains.</title>
        <authorList>
            <person name="Brooks B."/>
            <person name="Olm M.R."/>
            <person name="Firek B.A."/>
            <person name="Baker R."/>
            <person name="Thomas B.C."/>
            <person name="Morowitz M.J."/>
            <person name="Banfield J.F."/>
        </authorList>
    </citation>
    <scope>NUCLEOTIDE SEQUENCE [LARGE SCALE GENOMIC DNA]</scope>
    <source>
        <strain evidence="2">S2_003_000_R2_4</strain>
    </source>
</reference>
<accession>A0A2W5VJN8</accession>
<evidence type="ECO:0000313" key="2">
    <source>
        <dbReference type="EMBL" id="PZR36916.1"/>
    </source>
</evidence>
<protein>
    <recommendedName>
        <fullName evidence="1">AB hydrolase-1 domain-containing protein</fullName>
    </recommendedName>
</protein>
<dbReference type="InterPro" id="IPR029058">
    <property type="entry name" value="AB_hydrolase_fold"/>
</dbReference>
<feature type="non-terminal residue" evidence="2">
    <location>
        <position position="1"/>
    </location>
</feature>
<dbReference type="SUPFAM" id="SSF53474">
    <property type="entry name" value="alpha/beta-Hydrolases"/>
    <property type="match status" value="1"/>
</dbReference>
<dbReference type="InterPro" id="IPR000073">
    <property type="entry name" value="AB_hydrolase_1"/>
</dbReference>
<evidence type="ECO:0000313" key="3">
    <source>
        <dbReference type="Proteomes" id="UP000249393"/>
    </source>
</evidence>
<comment type="caution">
    <text evidence="2">The sequence shown here is derived from an EMBL/GenBank/DDBJ whole genome shotgun (WGS) entry which is preliminary data.</text>
</comment>
<feature type="domain" description="AB hydrolase-1" evidence="1">
    <location>
        <begin position="179"/>
        <end position="283"/>
    </location>
</feature>
<sequence>GAPDESFIVPYMRPFEIDADGAWLAREWTRVCDTWRWFPWFRPQRAARMPIDQPSIDQLHAYALDYFLAGPAYPSAYAAAMRHDPREALRRVTAPVVVTARADDVLHAHLDRIPTDRAAGVEVLSAPADAKLWREMLSALFDRETGASRSPKGSLPSARFYVGSPQAHVRRFGRRDQVPLLYLHDAPGGAGGDAEWLAALAACRPVLAVDLPGCGCSDPIADASFEGHIAWLGQLIEDLNLARPDIVADGTSGAFALGLAARSPDSVGALVLDGAPTPPPETVRARWRREAELSLSPERCGAHWLRAWHMLRDREAQHPWWDGSAEAIRHREPDIAPERLRQMTLDVLRQSDAWSSALRASLEPDLAALAPQVRSRVLFPSDPGDPRQVGGEALAALIGNATVMPRAASMATRATQYLDFLAAEDL</sequence>
<dbReference type="EMBL" id="QFQZ01000003">
    <property type="protein sequence ID" value="PZR36916.1"/>
    <property type="molecule type" value="Genomic_DNA"/>
</dbReference>
<dbReference type="Pfam" id="PF00561">
    <property type="entry name" value="Abhydrolase_1"/>
    <property type="match status" value="1"/>
</dbReference>
<gene>
    <name evidence="2" type="ORF">DI526_01595</name>
</gene>
<dbReference type="Proteomes" id="UP000249393">
    <property type="component" value="Unassembled WGS sequence"/>
</dbReference>
<proteinExistence type="predicted"/>